<reference evidence="8 9" key="1">
    <citation type="submission" date="2019-11" db="EMBL/GenBank/DDBJ databases">
        <title>Comparative genomics of hydrocarbon-degrading Desulfosarcina strains.</title>
        <authorList>
            <person name="Watanabe M."/>
            <person name="Kojima H."/>
            <person name="Fukui M."/>
        </authorList>
    </citation>
    <scope>NUCLEOTIDE SEQUENCE [LARGE SCALE GENOMIC DNA]</scope>
    <source>
        <strain evidence="8 9">28bB2T</strain>
    </source>
</reference>
<dbReference type="SMART" id="SM01329">
    <property type="entry name" value="Iso_dh"/>
    <property type="match status" value="1"/>
</dbReference>
<comment type="cofactor">
    <cofactor evidence="2">
        <name>Mg(2+)</name>
        <dbReference type="ChEBI" id="CHEBI:18420"/>
    </cofactor>
</comment>
<dbReference type="EMBL" id="AP021876">
    <property type="protein sequence ID" value="BBO85220.1"/>
    <property type="molecule type" value="Genomic_DNA"/>
</dbReference>
<evidence type="ECO:0000313" key="8">
    <source>
        <dbReference type="EMBL" id="BBO85220.1"/>
    </source>
</evidence>
<evidence type="ECO:0000256" key="6">
    <source>
        <dbReference type="ARBA" id="ARBA00023211"/>
    </source>
</evidence>
<evidence type="ECO:0000259" key="7">
    <source>
        <dbReference type="SMART" id="SM01329"/>
    </source>
</evidence>
<keyword evidence="4" id="KW-0560">Oxidoreductase</keyword>
<evidence type="ECO:0000313" key="9">
    <source>
        <dbReference type="Proteomes" id="UP000425960"/>
    </source>
</evidence>
<dbReference type="KEGG" id="dov:DSCO28_57860"/>
<keyword evidence="5" id="KW-0520">NAD</keyword>
<evidence type="ECO:0000256" key="4">
    <source>
        <dbReference type="ARBA" id="ARBA00023002"/>
    </source>
</evidence>
<gene>
    <name evidence="8" type="ORF">DSCO28_57860</name>
</gene>
<dbReference type="SUPFAM" id="SSF53659">
    <property type="entry name" value="Isocitrate/Isopropylmalate dehydrogenase-like"/>
    <property type="match status" value="1"/>
</dbReference>
<accession>A0A5K7ZYQ2</accession>
<keyword evidence="3" id="KW-0479">Metal-binding</keyword>
<evidence type="ECO:0000256" key="2">
    <source>
        <dbReference type="ARBA" id="ARBA00001946"/>
    </source>
</evidence>
<dbReference type="GO" id="GO:0046872">
    <property type="term" value="F:metal ion binding"/>
    <property type="evidence" value="ECO:0007669"/>
    <property type="project" value="UniProtKB-KW"/>
</dbReference>
<comment type="cofactor">
    <cofactor evidence="1">
        <name>Mn(2+)</name>
        <dbReference type="ChEBI" id="CHEBI:29035"/>
    </cofactor>
</comment>
<dbReference type="RefSeq" id="WP_155324893.1">
    <property type="nucleotide sequence ID" value="NZ_AP021876.1"/>
</dbReference>
<dbReference type="GO" id="GO:0016491">
    <property type="term" value="F:oxidoreductase activity"/>
    <property type="evidence" value="ECO:0007669"/>
    <property type="project" value="UniProtKB-KW"/>
</dbReference>
<dbReference type="Gene3D" id="3.40.718.10">
    <property type="entry name" value="Isopropylmalate Dehydrogenase"/>
    <property type="match status" value="1"/>
</dbReference>
<organism evidence="8 9">
    <name type="scientific">Desulfosarcina ovata subsp. sediminis</name>
    <dbReference type="NCBI Taxonomy" id="885957"/>
    <lineage>
        <taxon>Bacteria</taxon>
        <taxon>Pseudomonadati</taxon>
        <taxon>Thermodesulfobacteriota</taxon>
        <taxon>Desulfobacteria</taxon>
        <taxon>Desulfobacterales</taxon>
        <taxon>Desulfosarcinaceae</taxon>
        <taxon>Desulfosarcina</taxon>
    </lineage>
</organism>
<evidence type="ECO:0000256" key="5">
    <source>
        <dbReference type="ARBA" id="ARBA00023027"/>
    </source>
</evidence>
<protein>
    <recommendedName>
        <fullName evidence="7">Isopropylmalate dehydrogenase-like domain-containing protein</fullName>
    </recommendedName>
</protein>
<proteinExistence type="predicted"/>
<dbReference type="Pfam" id="PF00180">
    <property type="entry name" value="Iso_dh"/>
    <property type="match status" value="1"/>
</dbReference>
<dbReference type="AlphaFoldDB" id="A0A5K7ZYQ2"/>
<evidence type="ECO:0000256" key="1">
    <source>
        <dbReference type="ARBA" id="ARBA00001936"/>
    </source>
</evidence>
<dbReference type="PANTHER" id="PTHR43275">
    <property type="entry name" value="D-MALATE DEHYDROGENASE [DECARBOXYLATING]"/>
    <property type="match status" value="1"/>
</dbReference>
<sequence length="246" mass="27483">MNTYDVAVIPGDGVGREVADEGLKILDAVADKFGFRVKTVNYDWGCNYYLKYGAMNPADMLVTLKDFDAIFLGCIGDAGKVPDHVSLSLLLEIRKGFDQYVNLRPIRLYPGIQTPVRTATSQSVDFVVVRENTEGEYSRVGGFFKSDTPDAFALQTGVFTRKGCSRVMDYAFQLARERKMLGVGQTVGRVTIVLRIWIDTFFPYIFKEMESIHVLCTITARNQTLSITPWSSGTKFSIRCLPAIPT</sequence>
<dbReference type="Proteomes" id="UP000425960">
    <property type="component" value="Chromosome"/>
</dbReference>
<name>A0A5K7ZYQ2_9BACT</name>
<dbReference type="PANTHER" id="PTHR43275:SF1">
    <property type="entry name" value="D-MALATE DEHYDROGENASE [DECARBOXYLATING]"/>
    <property type="match status" value="1"/>
</dbReference>
<dbReference type="InterPro" id="IPR024084">
    <property type="entry name" value="IsoPropMal-DH-like_dom"/>
</dbReference>
<dbReference type="InterPro" id="IPR050501">
    <property type="entry name" value="ICDH/IPMDH"/>
</dbReference>
<evidence type="ECO:0000256" key="3">
    <source>
        <dbReference type="ARBA" id="ARBA00022723"/>
    </source>
</evidence>
<feature type="domain" description="Isopropylmalate dehydrogenase-like" evidence="7">
    <location>
        <begin position="5"/>
        <end position="244"/>
    </location>
</feature>
<keyword evidence="6" id="KW-0464">Manganese</keyword>